<gene>
    <name evidence="2" type="ORF">BIN_B_04069</name>
</gene>
<sequence>MQFFHQVHKVRGRAEDDFAAAFRDGWMTMLADGDDARLLWYANHAHGSGPAYTVVSITAVRDGAAWERLALRVQKGDLQKRMRGLDELRHEVEAKLLLPLSWSPIRDVSFGEGLAATCLRPSNTAISGRVGCCGRRTRHLFTDSGFVQRHLPFRARCQRRGEHREPALSPRPPTGSRHRSPAR</sequence>
<organism evidence="2">
    <name type="scientific">Mycobacterium riyadhense</name>
    <dbReference type="NCBI Taxonomy" id="486698"/>
    <lineage>
        <taxon>Bacteria</taxon>
        <taxon>Bacillati</taxon>
        <taxon>Actinomycetota</taxon>
        <taxon>Actinomycetes</taxon>
        <taxon>Mycobacteriales</taxon>
        <taxon>Mycobacteriaceae</taxon>
        <taxon>Mycobacterium</taxon>
    </lineage>
</organism>
<feature type="region of interest" description="Disordered" evidence="1">
    <location>
        <begin position="158"/>
        <end position="183"/>
    </location>
</feature>
<reference evidence="2" key="1">
    <citation type="submission" date="2019-05" db="EMBL/GenBank/DDBJ databases">
        <authorList>
            <person name="Naeem R."/>
            <person name="Antony C."/>
            <person name="Guan Q."/>
        </authorList>
    </citation>
    <scope>NUCLEOTIDE SEQUENCE</scope>
    <source>
        <strain evidence="2">2</strain>
    </source>
</reference>
<name>A0A653EW27_9MYCO</name>
<proteinExistence type="predicted"/>
<evidence type="ECO:0000256" key="1">
    <source>
        <dbReference type="SAM" id="MobiDB-lite"/>
    </source>
</evidence>
<dbReference type="EMBL" id="LR589117">
    <property type="protein sequence ID" value="VTP01539.1"/>
    <property type="molecule type" value="Genomic_DNA"/>
</dbReference>
<protein>
    <recommendedName>
        <fullName evidence="3">NIPSNAP domain-containing protein</fullName>
    </recommendedName>
</protein>
<dbReference type="AlphaFoldDB" id="A0A653EW27"/>
<accession>A0A653EW27</accession>
<evidence type="ECO:0008006" key="3">
    <source>
        <dbReference type="Google" id="ProtNLM"/>
    </source>
</evidence>
<evidence type="ECO:0000313" key="2">
    <source>
        <dbReference type="EMBL" id="VTP01539.1"/>
    </source>
</evidence>